<gene>
    <name evidence="1" type="ORF">GPUH_LOCUS13455</name>
</gene>
<reference evidence="3" key="1">
    <citation type="submission" date="2016-06" db="UniProtKB">
        <authorList>
            <consortium name="WormBaseParasite"/>
        </authorList>
    </citation>
    <scope>IDENTIFICATION</scope>
</reference>
<name>A0A183DXL5_9BILA</name>
<evidence type="ECO:0000313" key="1">
    <source>
        <dbReference type="EMBL" id="VDN22335.1"/>
    </source>
</evidence>
<evidence type="ECO:0000313" key="3">
    <source>
        <dbReference type="WBParaSite" id="GPUH_0001347101-mRNA-1"/>
    </source>
</evidence>
<proteinExistence type="predicted"/>
<protein>
    <submittedName>
        <fullName evidence="3">Ntox23 domain-containing protein</fullName>
    </submittedName>
</protein>
<keyword evidence="2" id="KW-1185">Reference proteome</keyword>
<organism evidence="3">
    <name type="scientific">Gongylonema pulchrum</name>
    <dbReference type="NCBI Taxonomy" id="637853"/>
    <lineage>
        <taxon>Eukaryota</taxon>
        <taxon>Metazoa</taxon>
        <taxon>Ecdysozoa</taxon>
        <taxon>Nematoda</taxon>
        <taxon>Chromadorea</taxon>
        <taxon>Rhabditida</taxon>
        <taxon>Spirurina</taxon>
        <taxon>Spiruromorpha</taxon>
        <taxon>Spiruroidea</taxon>
        <taxon>Gongylonematidae</taxon>
        <taxon>Gongylonema</taxon>
    </lineage>
</organism>
<dbReference type="EMBL" id="UYRT01080240">
    <property type="protein sequence ID" value="VDN22335.1"/>
    <property type="molecule type" value="Genomic_DNA"/>
</dbReference>
<dbReference type="WBParaSite" id="GPUH_0001347101-mRNA-1">
    <property type="protein sequence ID" value="GPUH_0001347101-mRNA-1"/>
    <property type="gene ID" value="GPUH_0001347101"/>
</dbReference>
<evidence type="ECO:0000313" key="2">
    <source>
        <dbReference type="Proteomes" id="UP000271098"/>
    </source>
</evidence>
<sequence>MQSAVTGVVIGGFNNLAVGNYSINVGNRWINFTPFILPHKDRRGFGLTELPIRLSKLIISSTAVNGIGNYAVFSYPTGRRYVWWPAWFRQGMAPRYTAGTYYYQWVYPTGQQVTDQRLVNVNVPY</sequence>
<dbReference type="AlphaFoldDB" id="A0A183DXL5"/>
<reference evidence="1 2" key="2">
    <citation type="submission" date="2018-11" db="EMBL/GenBank/DDBJ databases">
        <authorList>
            <consortium name="Pathogen Informatics"/>
        </authorList>
    </citation>
    <scope>NUCLEOTIDE SEQUENCE [LARGE SCALE GENOMIC DNA]</scope>
</reference>
<accession>A0A183DXL5</accession>
<dbReference type="Proteomes" id="UP000271098">
    <property type="component" value="Unassembled WGS sequence"/>
</dbReference>